<evidence type="ECO:0000259" key="4">
    <source>
        <dbReference type="PROSITE" id="PS50835"/>
    </source>
</evidence>
<evidence type="ECO:0000256" key="1">
    <source>
        <dbReference type="ARBA" id="ARBA00023157"/>
    </source>
</evidence>
<feature type="signal peptide" evidence="3">
    <location>
        <begin position="1"/>
        <end position="22"/>
    </location>
</feature>
<dbReference type="InterPro" id="IPR013162">
    <property type="entry name" value="CD80_C2-set"/>
</dbReference>
<proteinExistence type="predicted"/>
<dbReference type="InterPro" id="IPR007110">
    <property type="entry name" value="Ig-like_dom"/>
</dbReference>
<keyword evidence="2" id="KW-1133">Transmembrane helix</keyword>
<accession>A0ABM0GY88</accession>
<reference evidence="6" key="1">
    <citation type="submission" date="2025-08" db="UniProtKB">
        <authorList>
            <consortium name="RefSeq"/>
        </authorList>
    </citation>
    <scope>IDENTIFICATION</scope>
    <source>
        <tissue evidence="6">Testes</tissue>
    </source>
</reference>
<dbReference type="InterPro" id="IPR013783">
    <property type="entry name" value="Ig-like_fold"/>
</dbReference>
<evidence type="ECO:0000313" key="6">
    <source>
        <dbReference type="RefSeq" id="XP_002740015.1"/>
    </source>
</evidence>
<name>A0ABM0GY88_SACKO</name>
<dbReference type="Proteomes" id="UP000694865">
    <property type="component" value="Unplaced"/>
</dbReference>
<dbReference type="SUPFAM" id="SSF48726">
    <property type="entry name" value="Immunoglobulin"/>
    <property type="match status" value="1"/>
</dbReference>
<feature type="transmembrane region" description="Helical" evidence="2">
    <location>
        <begin position="137"/>
        <end position="156"/>
    </location>
</feature>
<feature type="chain" id="PRO_5046804269" evidence="3">
    <location>
        <begin position="23"/>
        <end position="179"/>
    </location>
</feature>
<organism evidence="5 6">
    <name type="scientific">Saccoglossus kowalevskii</name>
    <name type="common">Acorn worm</name>
    <dbReference type="NCBI Taxonomy" id="10224"/>
    <lineage>
        <taxon>Eukaryota</taxon>
        <taxon>Metazoa</taxon>
        <taxon>Hemichordata</taxon>
        <taxon>Enteropneusta</taxon>
        <taxon>Harrimaniidae</taxon>
        <taxon>Saccoglossus</taxon>
    </lineage>
</organism>
<evidence type="ECO:0000313" key="5">
    <source>
        <dbReference type="Proteomes" id="UP000694865"/>
    </source>
</evidence>
<protein>
    <submittedName>
        <fullName evidence="6">Uncharacterized protein LOC100369841</fullName>
    </submittedName>
</protein>
<keyword evidence="5" id="KW-1185">Reference proteome</keyword>
<feature type="domain" description="Ig-like" evidence="4">
    <location>
        <begin position="24"/>
        <end position="123"/>
    </location>
</feature>
<evidence type="ECO:0000256" key="2">
    <source>
        <dbReference type="SAM" id="Phobius"/>
    </source>
</evidence>
<dbReference type="InterPro" id="IPR036179">
    <property type="entry name" value="Ig-like_dom_sf"/>
</dbReference>
<keyword evidence="2" id="KW-0472">Membrane</keyword>
<keyword evidence="2" id="KW-0812">Transmembrane</keyword>
<keyword evidence="3" id="KW-0732">Signal</keyword>
<dbReference type="PROSITE" id="PS50835">
    <property type="entry name" value="IG_LIKE"/>
    <property type="match status" value="1"/>
</dbReference>
<dbReference type="Pfam" id="PF08205">
    <property type="entry name" value="C2-set_2"/>
    <property type="match status" value="1"/>
</dbReference>
<evidence type="ECO:0000256" key="3">
    <source>
        <dbReference type="SAM" id="SignalP"/>
    </source>
</evidence>
<sequence length="179" mass="19324">MALMFFLFIVLGFASYEGYAQAEPVTSVVIDNTENPITIRDGETLTISCSVYDIRPSANVSWVINGEVITEGISHNVTEDGDGFDTTSVLYMVVTSDYDQKDLICRARNDENEINTYVNKSVTLDVTNESSGPNKGMIGGLVGAASGVTVVMIIIISQTKKYKSGKCKHSSSSEKAQTA</sequence>
<dbReference type="GeneID" id="100369841"/>
<keyword evidence="1" id="KW-1015">Disulfide bond</keyword>
<gene>
    <name evidence="6" type="primary">LOC100369841</name>
</gene>
<dbReference type="RefSeq" id="XP_002740015.1">
    <property type="nucleotide sequence ID" value="XM_002739969.2"/>
</dbReference>
<dbReference type="Gene3D" id="2.60.40.10">
    <property type="entry name" value="Immunoglobulins"/>
    <property type="match status" value="1"/>
</dbReference>